<evidence type="ECO:0000313" key="1">
    <source>
        <dbReference type="EMBL" id="KKS56551.1"/>
    </source>
</evidence>
<organism evidence="1 2">
    <name type="scientific">Candidatus Magasanikbacteria bacterium GW2011_GWA2_42_32</name>
    <dbReference type="NCBI Taxonomy" id="1619039"/>
    <lineage>
        <taxon>Bacteria</taxon>
        <taxon>Candidatus Magasanikiibacteriota</taxon>
    </lineage>
</organism>
<dbReference type="AlphaFoldDB" id="A0A0G1CCY5"/>
<accession>A0A0G1CCY5</accession>
<reference evidence="1 2" key="1">
    <citation type="journal article" date="2015" name="Nature">
        <title>rRNA introns, odd ribosomes, and small enigmatic genomes across a large radiation of phyla.</title>
        <authorList>
            <person name="Brown C.T."/>
            <person name="Hug L.A."/>
            <person name="Thomas B.C."/>
            <person name="Sharon I."/>
            <person name="Castelle C.J."/>
            <person name="Singh A."/>
            <person name="Wilkins M.J."/>
            <person name="Williams K.H."/>
            <person name="Banfield J.F."/>
        </authorList>
    </citation>
    <scope>NUCLEOTIDE SEQUENCE [LARGE SCALE GENOMIC DNA]</scope>
</reference>
<gene>
    <name evidence="1" type="ORF">UV20_C0009G0030</name>
</gene>
<sequence>MPGKILNKKLVASAVAQTHTLGSMIRGISIFNYGPSDVLLDFDHIIDGDSRLVPAGESLNIGADFLTLYYQYVAGGTAATLYVTFIQNP</sequence>
<dbReference type="EMBL" id="LCDO01000009">
    <property type="protein sequence ID" value="KKS56551.1"/>
    <property type="molecule type" value="Genomic_DNA"/>
</dbReference>
<name>A0A0G1CCY5_9BACT</name>
<comment type="caution">
    <text evidence="1">The sequence shown here is derived from an EMBL/GenBank/DDBJ whole genome shotgun (WGS) entry which is preliminary data.</text>
</comment>
<proteinExistence type="predicted"/>
<protein>
    <submittedName>
        <fullName evidence="1">Uncharacterized protein</fullName>
    </submittedName>
</protein>
<dbReference type="Proteomes" id="UP000034837">
    <property type="component" value="Unassembled WGS sequence"/>
</dbReference>
<evidence type="ECO:0000313" key="2">
    <source>
        <dbReference type="Proteomes" id="UP000034837"/>
    </source>
</evidence>